<name>T1JZA1_TETUR</name>
<sequence length="702" mass="80393">MMPFVLILLIPTIVSCTSIVSDNYQQAWTQLEAYTIKSLNDLASNYQNDLQIITKKVNITDECEQALNQWAEGIKSLDVESVKRLDSWGRLPSSLLDGSLVSLGGFTQCMSSTTNRYCLAYANMPLMPTQPIEGIPFDYPSKAFNFSSPTFNYLKSYIHYFRYMNVTSGICVPRQCSKFDLKRLANGYSEYLKTGLIIDIDMCQTREPHNEIRWSHIIASIFVGSILCLNIIGVWAPKGSFLSQFNFAANMAKLFSTRPRSPGPTSIPCLDGLKALTMLFMLYIHVFFTLLFQNMTTFFRTRESVTQPVFSSTLLGPFTMETFFLLTGLETTIHFLYNKTKLDGKVFLFLRWTRFVPSIAWMICCYILLFSNHFRDYMGGPYWNDYYATGSVASTCEKTWLGHLFLVAHYFDVKEDINICILADWYLEADYMFAIIFVVLVLPFIQRKRKSIATINTILLILLGAVILGSLMYIFDLQHSWIPMAYPQDKLMKYLVYIHSKGWGHMSSYFVGVLLGFIMGAFQLKVSKLVSSFMWLLWLTAWAIILVYEATINYRLFPVPYSISLFYGMFSKTIWSYIIAWLIYACHNGHIIEAIPKFLSSKVFTVLSRVNLSALFVNPLVFQLRNATWHTNVETNMIEFAYSVVFPLLASIYALSFLFCALVEVPCVNIMKSLLMKERGSPEVKPKKTEVPLVECSKAVDP</sequence>
<keyword evidence="2" id="KW-0732">Signal</keyword>
<feature type="transmembrane region" description="Helical" evidence="1">
    <location>
        <begin position="534"/>
        <end position="554"/>
    </location>
</feature>
<feature type="transmembrane region" description="Helical" evidence="1">
    <location>
        <begin position="457"/>
        <end position="475"/>
    </location>
</feature>
<evidence type="ECO:0000313" key="5">
    <source>
        <dbReference type="Proteomes" id="UP000015104"/>
    </source>
</evidence>
<feature type="transmembrane region" description="Helical" evidence="1">
    <location>
        <begin position="275"/>
        <end position="295"/>
    </location>
</feature>
<dbReference type="OMA" id="WHEYFHY"/>
<accession>T1JZA1</accession>
<feature type="transmembrane region" description="Helical" evidence="1">
    <location>
        <begin position="644"/>
        <end position="671"/>
    </location>
</feature>
<dbReference type="AlphaFoldDB" id="T1JZA1"/>
<feature type="transmembrane region" description="Helical" evidence="1">
    <location>
        <begin position="425"/>
        <end position="445"/>
    </location>
</feature>
<dbReference type="SMART" id="SM00703">
    <property type="entry name" value="NRF"/>
    <property type="match status" value="1"/>
</dbReference>
<protein>
    <recommendedName>
        <fullName evidence="3">Nose resistant-to-fluoxetine protein N-terminal domain-containing protein</fullName>
    </recommendedName>
</protein>
<evidence type="ECO:0000259" key="3">
    <source>
        <dbReference type="SMART" id="SM00703"/>
    </source>
</evidence>
<feature type="transmembrane region" description="Helical" evidence="1">
    <location>
        <begin position="603"/>
        <end position="624"/>
    </location>
</feature>
<keyword evidence="5" id="KW-1185">Reference proteome</keyword>
<dbReference type="EMBL" id="CAEY01001120">
    <property type="status" value="NOT_ANNOTATED_CDS"/>
    <property type="molecule type" value="Genomic_DNA"/>
</dbReference>
<dbReference type="InterPro" id="IPR006621">
    <property type="entry name" value="Nose-resist-to-fluoxetine_N"/>
</dbReference>
<gene>
    <name evidence="4" type="primary">107371913</name>
</gene>
<feature type="transmembrane region" description="Helical" evidence="1">
    <location>
        <begin position="574"/>
        <end position="591"/>
    </location>
</feature>
<evidence type="ECO:0000256" key="2">
    <source>
        <dbReference type="SAM" id="SignalP"/>
    </source>
</evidence>
<feature type="signal peptide" evidence="2">
    <location>
        <begin position="1"/>
        <end position="16"/>
    </location>
</feature>
<keyword evidence="1" id="KW-0812">Transmembrane</keyword>
<feature type="domain" description="Nose resistant-to-fluoxetine protein N-terminal" evidence="3">
    <location>
        <begin position="60"/>
        <end position="205"/>
    </location>
</feature>
<dbReference type="Pfam" id="PF20146">
    <property type="entry name" value="NRF"/>
    <property type="match status" value="1"/>
</dbReference>
<dbReference type="PANTHER" id="PTHR11161">
    <property type="entry name" value="O-ACYLTRANSFERASE"/>
    <property type="match status" value="1"/>
</dbReference>
<organism evidence="4 5">
    <name type="scientific">Tetranychus urticae</name>
    <name type="common">Two-spotted spider mite</name>
    <dbReference type="NCBI Taxonomy" id="32264"/>
    <lineage>
        <taxon>Eukaryota</taxon>
        <taxon>Metazoa</taxon>
        <taxon>Ecdysozoa</taxon>
        <taxon>Arthropoda</taxon>
        <taxon>Chelicerata</taxon>
        <taxon>Arachnida</taxon>
        <taxon>Acari</taxon>
        <taxon>Acariformes</taxon>
        <taxon>Trombidiformes</taxon>
        <taxon>Prostigmata</taxon>
        <taxon>Eleutherengona</taxon>
        <taxon>Raphignathae</taxon>
        <taxon>Tetranychoidea</taxon>
        <taxon>Tetranychidae</taxon>
        <taxon>Tetranychus</taxon>
    </lineage>
</organism>
<dbReference type="OrthoDB" id="6496995at2759"/>
<evidence type="ECO:0000313" key="4">
    <source>
        <dbReference type="EnsemblMetazoa" id="tetur03g03210.1"/>
    </source>
</evidence>
<evidence type="ECO:0000256" key="1">
    <source>
        <dbReference type="SAM" id="Phobius"/>
    </source>
</evidence>
<feature type="transmembrane region" description="Helical" evidence="1">
    <location>
        <begin position="214"/>
        <end position="236"/>
    </location>
</feature>
<dbReference type="KEGG" id="tut:107371913"/>
<reference evidence="5" key="1">
    <citation type="submission" date="2011-08" db="EMBL/GenBank/DDBJ databases">
        <authorList>
            <person name="Rombauts S."/>
        </authorList>
    </citation>
    <scope>NUCLEOTIDE SEQUENCE</scope>
    <source>
        <strain evidence="5">London</strain>
    </source>
</reference>
<dbReference type="InterPro" id="IPR052728">
    <property type="entry name" value="O2_lipid_transport_reg"/>
</dbReference>
<reference evidence="4" key="2">
    <citation type="submission" date="2015-06" db="UniProtKB">
        <authorList>
            <consortium name="EnsemblMetazoa"/>
        </authorList>
    </citation>
    <scope>IDENTIFICATION</scope>
</reference>
<dbReference type="PANTHER" id="PTHR11161:SF12">
    <property type="entry name" value="ACYLTRANSFERASE 3 DOMAIN-CONTAINING PROTEIN-RELATED"/>
    <property type="match status" value="1"/>
</dbReference>
<dbReference type="HOGENOM" id="CLU_007874_4_0_1"/>
<feature type="chain" id="PRO_5004580125" description="Nose resistant-to-fluoxetine protein N-terminal domain-containing protein" evidence="2">
    <location>
        <begin position="17"/>
        <end position="702"/>
    </location>
</feature>
<feature type="transmembrane region" description="Helical" evidence="1">
    <location>
        <begin position="349"/>
        <end position="369"/>
    </location>
</feature>
<dbReference type="EnsemblMetazoa" id="tetur03g03210.1">
    <property type="protein sequence ID" value="tetur03g03210.1"/>
    <property type="gene ID" value="tetur03g03210"/>
</dbReference>
<dbReference type="Proteomes" id="UP000015104">
    <property type="component" value="Unassembled WGS sequence"/>
</dbReference>
<proteinExistence type="predicted"/>
<dbReference type="eggNOG" id="KOG3700">
    <property type="taxonomic scope" value="Eukaryota"/>
</dbReference>
<keyword evidence="1" id="KW-1133">Transmembrane helix</keyword>
<feature type="transmembrane region" description="Helical" evidence="1">
    <location>
        <begin position="502"/>
        <end position="522"/>
    </location>
</feature>
<keyword evidence="1" id="KW-0472">Membrane</keyword>